<evidence type="ECO:0000256" key="1">
    <source>
        <dbReference type="SAM" id="MobiDB-lite"/>
    </source>
</evidence>
<feature type="compositionally biased region" description="Gly residues" evidence="1">
    <location>
        <begin position="87"/>
        <end position="97"/>
    </location>
</feature>
<proteinExistence type="predicted"/>
<evidence type="ECO:0000313" key="3">
    <source>
        <dbReference type="Proteomes" id="UP000324222"/>
    </source>
</evidence>
<evidence type="ECO:0000313" key="2">
    <source>
        <dbReference type="EMBL" id="MPC51648.1"/>
    </source>
</evidence>
<dbReference type="Proteomes" id="UP000324222">
    <property type="component" value="Unassembled WGS sequence"/>
</dbReference>
<comment type="caution">
    <text evidence="2">The sequence shown here is derived from an EMBL/GenBank/DDBJ whole genome shotgun (WGS) entry which is preliminary data.</text>
</comment>
<keyword evidence="3" id="KW-1185">Reference proteome</keyword>
<accession>A0A5B7G3C0</accession>
<protein>
    <submittedName>
        <fullName evidence="2">Uncharacterized protein</fullName>
    </submittedName>
</protein>
<dbReference type="EMBL" id="VSRR010010317">
    <property type="protein sequence ID" value="MPC51648.1"/>
    <property type="molecule type" value="Genomic_DNA"/>
</dbReference>
<gene>
    <name evidence="2" type="ORF">E2C01_045500</name>
</gene>
<name>A0A5B7G3C0_PORTR</name>
<sequence>MHTRREQVCFGSFVVEEGGSREVGAPAPKSQQKVGVMLKEKGKEKEGEKKEELELVVMVLEEEEKVVVVVKEKGGIINGSGDKREGGYGGVGEGEKH</sequence>
<organism evidence="2 3">
    <name type="scientific">Portunus trituberculatus</name>
    <name type="common">Swimming crab</name>
    <name type="synonym">Neptunus trituberculatus</name>
    <dbReference type="NCBI Taxonomy" id="210409"/>
    <lineage>
        <taxon>Eukaryota</taxon>
        <taxon>Metazoa</taxon>
        <taxon>Ecdysozoa</taxon>
        <taxon>Arthropoda</taxon>
        <taxon>Crustacea</taxon>
        <taxon>Multicrustacea</taxon>
        <taxon>Malacostraca</taxon>
        <taxon>Eumalacostraca</taxon>
        <taxon>Eucarida</taxon>
        <taxon>Decapoda</taxon>
        <taxon>Pleocyemata</taxon>
        <taxon>Brachyura</taxon>
        <taxon>Eubrachyura</taxon>
        <taxon>Portunoidea</taxon>
        <taxon>Portunidae</taxon>
        <taxon>Portuninae</taxon>
        <taxon>Portunus</taxon>
    </lineage>
</organism>
<dbReference type="AlphaFoldDB" id="A0A5B7G3C0"/>
<feature type="region of interest" description="Disordered" evidence="1">
    <location>
        <begin position="78"/>
        <end position="97"/>
    </location>
</feature>
<reference evidence="2 3" key="1">
    <citation type="submission" date="2019-05" db="EMBL/GenBank/DDBJ databases">
        <title>Another draft genome of Portunus trituberculatus and its Hox gene families provides insights of decapod evolution.</title>
        <authorList>
            <person name="Jeong J.-H."/>
            <person name="Song I."/>
            <person name="Kim S."/>
            <person name="Choi T."/>
            <person name="Kim D."/>
            <person name="Ryu S."/>
            <person name="Kim W."/>
        </authorList>
    </citation>
    <scope>NUCLEOTIDE SEQUENCE [LARGE SCALE GENOMIC DNA]</scope>
    <source>
        <tissue evidence="2">Muscle</tissue>
    </source>
</reference>